<organism evidence="2 3">
    <name type="scientific">Bos mutus</name>
    <name type="common">wild yak</name>
    <dbReference type="NCBI Taxonomy" id="72004"/>
    <lineage>
        <taxon>Eukaryota</taxon>
        <taxon>Metazoa</taxon>
        <taxon>Chordata</taxon>
        <taxon>Craniata</taxon>
        <taxon>Vertebrata</taxon>
        <taxon>Euteleostomi</taxon>
        <taxon>Mammalia</taxon>
        <taxon>Eutheria</taxon>
        <taxon>Laurasiatheria</taxon>
        <taxon>Artiodactyla</taxon>
        <taxon>Ruminantia</taxon>
        <taxon>Pecora</taxon>
        <taxon>Bovidae</taxon>
        <taxon>Bovinae</taxon>
        <taxon>Bos</taxon>
    </lineage>
</organism>
<reference evidence="2 3" key="1">
    <citation type="journal article" date="2012" name="Nat. Genet.">
        <title>The yak genome and adaptation to life at high altitude.</title>
        <authorList>
            <person name="Qiu Q."/>
            <person name="Zhang G."/>
            <person name="Ma T."/>
            <person name="Qian W."/>
            <person name="Wang J."/>
            <person name="Ye Z."/>
            <person name="Cao C."/>
            <person name="Hu Q."/>
            <person name="Kim J."/>
            <person name="Larkin D.M."/>
            <person name="Auvil L."/>
            <person name="Capitanu B."/>
            <person name="Ma J."/>
            <person name="Lewin H.A."/>
            <person name="Qian X."/>
            <person name="Lang Y."/>
            <person name="Zhou R."/>
            <person name="Wang L."/>
            <person name="Wang K."/>
            <person name="Xia J."/>
            <person name="Liao S."/>
            <person name="Pan S."/>
            <person name="Lu X."/>
            <person name="Hou H."/>
            <person name="Wang Y."/>
            <person name="Zang X."/>
            <person name="Yin Y."/>
            <person name="Ma H."/>
            <person name="Zhang J."/>
            <person name="Wang Z."/>
            <person name="Zhang Y."/>
            <person name="Zhang D."/>
            <person name="Yonezawa T."/>
            <person name="Hasegawa M."/>
            <person name="Zhong Y."/>
            <person name="Liu W."/>
            <person name="Zhang Y."/>
            <person name="Huang Z."/>
            <person name="Zhang S."/>
            <person name="Long R."/>
            <person name="Yang H."/>
            <person name="Wang J."/>
            <person name="Lenstra J.A."/>
            <person name="Cooper D.N."/>
            <person name="Wu Y."/>
            <person name="Wang J."/>
            <person name="Shi P."/>
            <person name="Wang J."/>
            <person name="Liu J."/>
        </authorList>
    </citation>
    <scope>NUCLEOTIDE SEQUENCE [LARGE SCALE GENOMIC DNA]</scope>
    <source>
        <strain evidence="3">yakQH1</strain>
    </source>
</reference>
<dbReference type="Proteomes" id="UP000011080">
    <property type="component" value="Unassembled WGS sequence"/>
</dbReference>
<dbReference type="Gene3D" id="1.20.1270.60">
    <property type="entry name" value="Arfaptin homology (AH) domain/BAR domain"/>
    <property type="match status" value="1"/>
</dbReference>
<dbReference type="InterPro" id="IPR019497">
    <property type="entry name" value="Sorting_nexin_WASP-bd-dom"/>
</dbReference>
<name>L8HNM5_9CETA</name>
<feature type="non-terminal residue" evidence="2">
    <location>
        <position position="1"/>
    </location>
</feature>
<accession>L8HNM5</accession>
<dbReference type="InterPro" id="IPR027267">
    <property type="entry name" value="AH/BAR_dom_sf"/>
</dbReference>
<feature type="domain" description="Sorting nexin protein WASP-binding" evidence="1">
    <location>
        <begin position="2"/>
        <end position="40"/>
    </location>
</feature>
<gene>
    <name evidence="2" type="ORF">M91_03080</name>
</gene>
<feature type="non-terminal residue" evidence="2">
    <location>
        <position position="40"/>
    </location>
</feature>
<dbReference type="AlphaFoldDB" id="L8HNM5"/>
<dbReference type="Pfam" id="PF10456">
    <property type="entry name" value="BAR_3_WASP_bdg"/>
    <property type="match status" value="1"/>
</dbReference>
<protein>
    <recommendedName>
        <fullName evidence="1">Sorting nexin protein WASP-binding domain-containing protein</fullName>
    </recommendedName>
</protein>
<evidence type="ECO:0000259" key="1">
    <source>
        <dbReference type="Pfam" id="PF10456"/>
    </source>
</evidence>
<evidence type="ECO:0000313" key="2">
    <source>
        <dbReference type="EMBL" id="ELR45471.1"/>
    </source>
</evidence>
<dbReference type="EMBL" id="JH884147">
    <property type="protein sequence ID" value="ELR45471.1"/>
    <property type="molecule type" value="Genomic_DNA"/>
</dbReference>
<evidence type="ECO:0000313" key="3">
    <source>
        <dbReference type="Proteomes" id="UP000011080"/>
    </source>
</evidence>
<sequence length="40" mass="4757">LSEQARQYLDPIMDMLVLYQRHLANFPDIIQVQKRALTKV</sequence>
<proteinExistence type="predicted"/>